<reference evidence="2 3" key="1">
    <citation type="submission" date="2015-01" db="EMBL/GenBank/DDBJ databases">
        <title>Evolution of Trichinella species and genotypes.</title>
        <authorList>
            <person name="Korhonen P.K."/>
            <person name="Edoardo P."/>
            <person name="Giuseppe L.R."/>
            <person name="Gasser R.B."/>
        </authorList>
    </citation>
    <scope>NUCLEOTIDE SEQUENCE [LARGE SCALE GENOMIC DNA]</scope>
    <source>
        <strain evidence="2">ISS3</strain>
    </source>
</reference>
<organism evidence="2 3">
    <name type="scientific">Trichinella spiralis</name>
    <name type="common">Trichina worm</name>
    <dbReference type="NCBI Taxonomy" id="6334"/>
    <lineage>
        <taxon>Eukaryota</taxon>
        <taxon>Metazoa</taxon>
        <taxon>Ecdysozoa</taxon>
        <taxon>Nematoda</taxon>
        <taxon>Enoplea</taxon>
        <taxon>Dorylaimia</taxon>
        <taxon>Trichinellida</taxon>
        <taxon>Trichinellidae</taxon>
        <taxon>Trichinella</taxon>
    </lineage>
</organism>
<feature type="compositionally biased region" description="Basic and acidic residues" evidence="1">
    <location>
        <begin position="62"/>
        <end position="77"/>
    </location>
</feature>
<dbReference type="InParanoid" id="A0A0V1BS97"/>
<evidence type="ECO:0000313" key="2">
    <source>
        <dbReference type="EMBL" id="KRY39745.1"/>
    </source>
</evidence>
<keyword evidence="3" id="KW-1185">Reference proteome</keyword>
<comment type="caution">
    <text evidence="2">The sequence shown here is derived from an EMBL/GenBank/DDBJ whole genome shotgun (WGS) entry which is preliminary data.</text>
</comment>
<evidence type="ECO:0000313" key="3">
    <source>
        <dbReference type="Proteomes" id="UP000054776"/>
    </source>
</evidence>
<dbReference type="Proteomes" id="UP000054776">
    <property type="component" value="Unassembled WGS sequence"/>
</dbReference>
<sequence>MDATVVSVAAAGHGARRGRMPSLSSVGRSVRMHRRPCRPKTTDGNVARKPADLISALTSSHALEERDQSPRSSAEAKRKPLQIGLDYECGILLELGWLAGLKCEKLTASDEGQRTTKKLDRRRRRCILVLTTTYRLQLPACQLAEVAAITAKPKMRVPKMKTQEMIPFAAIASP</sequence>
<dbReference type="OrthoDB" id="5920646at2759"/>
<protein>
    <submittedName>
        <fullName evidence="2">Uncharacterized protein</fullName>
    </submittedName>
</protein>
<feature type="region of interest" description="Disordered" evidence="1">
    <location>
        <begin position="58"/>
        <end position="77"/>
    </location>
</feature>
<dbReference type="AlphaFoldDB" id="A0A0V1BS97"/>
<feature type="region of interest" description="Disordered" evidence="1">
    <location>
        <begin position="9"/>
        <end position="51"/>
    </location>
</feature>
<gene>
    <name evidence="2" type="ORF">T01_15736</name>
</gene>
<dbReference type="EMBL" id="JYDH01000016">
    <property type="protein sequence ID" value="KRY39745.1"/>
    <property type="molecule type" value="Genomic_DNA"/>
</dbReference>
<evidence type="ECO:0000256" key="1">
    <source>
        <dbReference type="SAM" id="MobiDB-lite"/>
    </source>
</evidence>
<accession>A0A0V1BS97</accession>
<name>A0A0V1BS97_TRISP</name>
<proteinExistence type="predicted"/>